<evidence type="ECO:0000256" key="3">
    <source>
        <dbReference type="ARBA" id="ARBA00008479"/>
    </source>
</evidence>
<sequence length="288" mass="32275">MANPRQRRKARSANPKTRLSKFANSKLKKVIPRNFPGPLSNSYDPRKTPRQNYERLGLLSGKLDPRLSGGIEKKTDLQNVWLNKYKKKDEFEILKISSDGELVENEDEDAEEEEDSDDDNSASSTESPQGNPIAVVNRDPKLSKGEGRIIRDANGKIIKVVIGDESEIELEPASKDPSKIVIQRHVSTSSSTPWGNPLETPSYEQSPSSTTHPPAPVQQGIGYQNPRQGFVPPKTKFVEELEKISSHRLATYTHGLENTRSMARDLKLNRDQKTEGEIRHLLSKLASE</sequence>
<feature type="compositionally biased region" description="Basic residues" evidence="6">
    <location>
        <begin position="1"/>
        <end position="11"/>
    </location>
</feature>
<keyword evidence="5" id="KW-0539">Nucleus</keyword>
<feature type="region of interest" description="Disordered" evidence="6">
    <location>
        <begin position="96"/>
        <end position="149"/>
    </location>
</feature>
<gene>
    <name evidence="7" type="ORF">PCANC_18145</name>
</gene>
<feature type="region of interest" description="Disordered" evidence="6">
    <location>
        <begin position="1"/>
        <end position="70"/>
    </location>
</feature>
<comment type="subcellular location">
    <subcellularLocation>
        <location evidence="2">Nucleus</location>
        <location evidence="2">Nucleolus</location>
    </subcellularLocation>
</comment>
<dbReference type="PANTHER" id="PTHR13243:SF1">
    <property type="entry name" value="NUCLEOLAR PROTEIN 16"/>
    <property type="match status" value="1"/>
</dbReference>
<evidence type="ECO:0000256" key="4">
    <source>
        <dbReference type="ARBA" id="ARBA00015522"/>
    </source>
</evidence>
<reference evidence="7 8" key="1">
    <citation type="submission" date="2017-11" db="EMBL/GenBank/DDBJ databases">
        <title>De novo assembly and phasing of dikaryotic genomes from two isolates of Puccinia coronata f. sp. avenae, the causal agent of oat crown rust.</title>
        <authorList>
            <person name="Miller M.E."/>
            <person name="Zhang Y."/>
            <person name="Omidvar V."/>
            <person name="Sperschneider J."/>
            <person name="Schwessinger B."/>
            <person name="Raley C."/>
            <person name="Palmer J.M."/>
            <person name="Garnica D."/>
            <person name="Upadhyaya N."/>
            <person name="Rathjen J."/>
            <person name="Taylor J.M."/>
            <person name="Park R.F."/>
            <person name="Dodds P.N."/>
            <person name="Hirsch C.D."/>
            <person name="Kianian S.F."/>
            <person name="Figueroa M."/>
        </authorList>
    </citation>
    <scope>NUCLEOTIDE SEQUENCE [LARGE SCALE GENOMIC DNA]</scope>
    <source>
        <strain evidence="7">12NC29</strain>
    </source>
</reference>
<organism evidence="7 8">
    <name type="scientific">Puccinia coronata f. sp. avenae</name>
    <dbReference type="NCBI Taxonomy" id="200324"/>
    <lineage>
        <taxon>Eukaryota</taxon>
        <taxon>Fungi</taxon>
        <taxon>Dikarya</taxon>
        <taxon>Basidiomycota</taxon>
        <taxon>Pucciniomycotina</taxon>
        <taxon>Pucciniomycetes</taxon>
        <taxon>Pucciniales</taxon>
        <taxon>Pucciniaceae</taxon>
        <taxon>Puccinia</taxon>
    </lineage>
</organism>
<name>A0A2N5SH61_9BASI</name>
<evidence type="ECO:0000256" key="5">
    <source>
        <dbReference type="ARBA" id="ARBA00023242"/>
    </source>
</evidence>
<dbReference type="GO" id="GO:0042273">
    <property type="term" value="P:ribosomal large subunit biogenesis"/>
    <property type="evidence" value="ECO:0007669"/>
    <property type="project" value="TreeGrafter"/>
</dbReference>
<evidence type="ECO:0000313" key="8">
    <source>
        <dbReference type="Proteomes" id="UP000235388"/>
    </source>
</evidence>
<dbReference type="OrthoDB" id="285729at2759"/>
<evidence type="ECO:0000313" key="7">
    <source>
        <dbReference type="EMBL" id="PLW12554.1"/>
    </source>
</evidence>
<accession>A0A2N5SH61</accession>
<evidence type="ECO:0000256" key="6">
    <source>
        <dbReference type="SAM" id="MobiDB-lite"/>
    </source>
</evidence>
<dbReference type="Pfam" id="PF09420">
    <property type="entry name" value="Nop16"/>
    <property type="match status" value="1"/>
</dbReference>
<comment type="function">
    <text evidence="1">Involved in the biogenesis of the 60S ribosomal subunit.</text>
</comment>
<dbReference type="GO" id="GO:0005730">
    <property type="term" value="C:nucleolus"/>
    <property type="evidence" value="ECO:0007669"/>
    <property type="project" value="UniProtKB-SubCell"/>
</dbReference>
<feature type="region of interest" description="Disordered" evidence="6">
    <location>
        <begin position="163"/>
        <end position="231"/>
    </location>
</feature>
<protein>
    <recommendedName>
        <fullName evidence="4">Nucleolar protein 16</fullName>
    </recommendedName>
</protein>
<dbReference type="EMBL" id="PGCJ01000978">
    <property type="protein sequence ID" value="PLW12554.1"/>
    <property type="molecule type" value="Genomic_DNA"/>
</dbReference>
<feature type="compositionally biased region" description="Acidic residues" evidence="6">
    <location>
        <begin position="101"/>
        <end position="120"/>
    </location>
</feature>
<comment type="caution">
    <text evidence="7">The sequence shown here is derived from an EMBL/GenBank/DDBJ whole genome shotgun (WGS) entry which is preliminary data.</text>
</comment>
<proteinExistence type="inferred from homology"/>
<feature type="compositionally biased region" description="Basic and acidic residues" evidence="6">
    <location>
        <begin position="138"/>
        <end position="149"/>
    </location>
</feature>
<feature type="compositionally biased region" description="Polar residues" evidence="6">
    <location>
        <begin position="185"/>
        <end position="194"/>
    </location>
</feature>
<comment type="similarity">
    <text evidence="3">Belongs to the NOP16 family.</text>
</comment>
<dbReference type="PANTHER" id="PTHR13243">
    <property type="entry name" value="HSPC111 PROTEIN-RELATED"/>
    <property type="match status" value="1"/>
</dbReference>
<dbReference type="STRING" id="200324.A0A2N5SH61"/>
<dbReference type="AlphaFoldDB" id="A0A2N5SH61"/>
<dbReference type="InterPro" id="IPR019002">
    <property type="entry name" value="Ribosome_biogenesis_Nop16"/>
</dbReference>
<evidence type="ECO:0000256" key="1">
    <source>
        <dbReference type="ARBA" id="ARBA00002889"/>
    </source>
</evidence>
<evidence type="ECO:0000256" key="2">
    <source>
        <dbReference type="ARBA" id="ARBA00004604"/>
    </source>
</evidence>
<dbReference type="Proteomes" id="UP000235388">
    <property type="component" value="Unassembled WGS sequence"/>
</dbReference>
<feature type="compositionally biased region" description="Polar residues" evidence="6">
    <location>
        <begin position="202"/>
        <end position="212"/>
    </location>
</feature>
<keyword evidence="8" id="KW-1185">Reference proteome</keyword>